<keyword evidence="2" id="KW-1185">Reference proteome</keyword>
<sequence length="759" mass="81672">MAANHSPSSHTEQPHPHSALYRVDLSSTFAQSQYTYPPLPTVIHQHPMDDNSSSASRYHNTSIPSLIPPGIDPASVDFRSFYPYIPNEVKHRKRTTPEQLKSLEEVFAKDTKPNGSLRKTLAQELSMSARGVQVWFQNRRAKEKQHTKKVQFSIGTQNASAQGTQKSSPRDESPNDSSNSSTATEKPTLSVEAAKAASTETSTFNQTSSPKSSPSSKPAPLSACEPIPSPWQNSPIEAPEHPLHARSQPFDLNIKDSDMLSSRRGSLPVLYSHPAAGPDVGQPSTQLERRQSLDASLYRLNHHPFAGIAKERNNIYLPRSPLSSNQPLTSIGRRSPGVIPVRTVSHGPSSYPRPSLMHRASMPHVFAPSRHGTIPESAHSFTHSNSRGFPENPMYAPSRTVPSPIPGPLPSPNFSFGAPQSASPSIASPSAGDYDNAHSPDVAQVSSPDQTQPPSDLAAMQQWTFARGSDDHDTEDSASYSGLSRFGSVTSIAGSESSAFYSDVSSAAAFDPHGRRSSCASGHFLERGMSDLNMNSRSSQGSLNEAHLNAAKALTSRSPLQKTMARQDTGGYCSPSSTASPGGSPHTQDTASSAMQPGDVSYGYNNLARRGSGAFLQSHESSLTDRRLSASIPESIPEIFIQPTMASSSPSFPSPPHDSSDKYQFGAEMRHFPPTGEYTSQSHFAGDGTYSPGDHSFTAELQFNADRHPSLHAVPAPDPIGMHHSISPYAQASTNNYSYPPPPSAKTVNGAQKSFNAYT</sequence>
<reference evidence="1" key="1">
    <citation type="journal article" date="2021" name="New Phytol.">
        <title>Evolutionary innovations through gain and loss of genes in the ectomycorrhizal Boletales.</title>
        <authorList>
            <person name="Wu G."/>
            <person name="Miyauchi S."/>
            <person name="Morin E."/>
            <person name="Kuo A."/>
            <person name="Drula E."/>
            <person name="Varga T."/>
            <person name="Kohler A."/>
            <person name="Feng B."/>
            <person name="Cao Y."/>
            <person name="Lipzen A."/>
            <person name="Daum C."/>
            <person name="Hundley H."/>
            <person name="Pangilinan J."/>
            <person name="Johnson J."/>
            <person name="Barry K."/>
            <person name="LaButti K."/>
            <person name="Ng V."/>
            <person name="Ahrendt S."/>
            <person name="Min B."/>
            <person name="Choi I.G."/>
            <person name="Park H."/>
            <person name="Plett J.M."/>
            <person name="Magnuson J."/>
            <person name="Spatafora J.W."/>
            <person name="Nagy L.G."/>
            <person name="Henrissat B."/>
            <person name="Grigoriev I.V."/>
            <person name="Yang Z.L."/>
            <person name="Xu J."/>
            <person name="Martin F.M."/>
        </authorList>
    </citation>
    <scope>NUCLEOTIDE SEQUENCE</scope>
    <source>
        <strain evidence="1">ATCC 28755</strain>
    </source>
</reference>
<dbReference type="EMBL" id="MU267630">
    <property type="protein sequence ID" value="KAH7913485.1"/>
    <property type="molecule type" value="Genomic_DNA"/>
</dbReference>
<evidence type="ECO:0000313" key="1">
    <source>
        <dbReference type="EMBL" id="KAH7913485.1"/>
    </source>
</evidence>
<comment type="caution">
    <text evidence="1">The sequence shown here is derived from an EMBL/GenBank/DDBJ whole genome shotgun (WGS) entry which is preliminary data.</text>
</comment>
<name>A0ACB8AJ50_9AGAM</name>
<proteinExistence type="predicted"/>
<organism evidence="1 2">
    <name type="scientific">Hygrophoropsis aurantiaca</name>
    <dbReference type="NCBI Taxonomy" id="72124"/>
    <lineage>
        <taxon>Eukaryota</taxon>
        <taxon>Fungi</taxon>
        <taxon>Dikarya</taxon>
        <taxon>Basidiomycota</taxon>
        <taxon>Agaricomycotina</taxon>
        <taxon>Agaricomycetes</taxon>
        <taxon>Agaricomycetidae</taxon>
        <taxon>Boletales</taxon>
        <taxon>Coniophorineae</taxon>
        <taxon>Hygrophoropsidaceae</taxon>
        <taxon>Hygrophoropsis</taxon>
    </lineage>
</organism>
<gene>
    <name evidence="1" type="ORF">BJ138DRAFT_1221171</name>
</gene>
<protein>
    <submittedName>
        <fullName evidence="1">Uncharacterized protein</fullName>
    </submittedName>
</protein>
<accession>A0ACB8AJ50</accession>
<evidence type="ECO:0000313" key="2">
    <source>
        <dbReference type="Proteomes" id="UP000790377"/>
    </source>
</evidence>
<dbReference type="Proteomes" id="UP000790377">
    <property type="component" value="Unassembled WGS sequence"/>
</dbReference>